<dbReference type="AlphaFoldDB" id="A0A0L7RAF0"/>
<feature type="region of interest" description="Disordered" evidence="2">
    <location>
        <begin position="413"/>
        <end position="433"/>
    </location>
</feature>
<dbReference type="InterPro" id="IPR002347">
    <property type="entry name" value="SDR_fam"/>
</dbReference>
<dbReference type="Proteomes" id="UP000053825">
    <property type="component" value="Unassembled WGS sequence"/>
</dbReference>
<organism evidence="4 5">
    <name type="scientific">Habropoda laboriosa</name>
    <dbReference type="NCBI Taxonomy" id="597456"/>
    <lineage>
        <taxon>Eukaryota</taxon>
        <taxon>Metazoa</taxon>
        <taxon>Ecdysozoa</taxon>
        <taxon>Arthropoda</taxon>
        <taxon>Hexapoda</taxon>
        <taxon>Insecta</taxon>
        <taxon>Pterygota</taxon>
        <taxon>Neoptera</taxon>
        <taxon>Endopterygota</taxon>
        <taxon>Hymenoptera</taxon>
        <taxon>Apocrita</taxon>
        <taxon>Aculeata</taxon>
        <taxon>Apoidea</taxon>
        <taxon>Anthophila</taxon>
        <taxon>Apidae</taxon>
        <taxon>Habropoda</taxon>
    </lineage>
</organism>
<protein>
    <submittedName>
        <fullName evidence="4">Cuticle protein 19</fullName>
    </submittedName>
</protein>
<gene>
    <name evidence="4" type="ORF">WH47_12187</name>
</gene>
<keyword evidence="3" id="KW-1133">Transmembrane helix</keyword>
<dbReference type="Gene3D" id="3.40.50.720">
    <property type="entry name" value="NAD(P)-binding Rossmann-like Domain"/>
    <property type="match status" value="1"/>
</dbReference>
<dbReference type="Pfam" id="PF00379">
    <property type="entry name" value="Chitin_bind_4"/>
    <property type="match status" value="1"/>
</dbReference>
<name>A0A0L7RAF0_9HYME</name>
<dbReference type="EMBL" id="KQ414618">
    <property type="protein sequence ID" value="KOC67857.1"/>
    <property type="molecule type" value="Genomic_DNA"/>
</dbReference>
<sequence length="433" mass="47334">MDAETGAILALQILALCSIVAALLAYLMRQSRNASDEYETRNKRHVLVTSCDTCVGLQIALALYEVGYKVFVGLLDPSGNSPTVKILRAIEQQKEREEEDPTDTSHGNPQEPEVRARGKIVPLELDSTREDSLWAVVHTGGLALPGVIERQPSSAWESMLRHNLVAPLRTARMFIPLLRPKRGRIVLLGDSTTSYGTKAGTGLVAFSASRKAVEGAAEALKSELQSSGVDVVLLKPPPVNPLILYSSPVLKTSDVETGIVSSEGTWTAPLSTHAIQNSLVPALTSPCPRVSYDMAAKSRFFYDEDTGSLDRAGHGGGGHGHAHSFHHFSGPVEGHHEEITWKDKHGHHYHDYKAHPKYKFAYGVDDKHTKDYHGQKEHRDGKELEGEYHIHEPGGNVRTVKYHSDPHGGFFAEVHNSGGNDHSGGTYGGHKHR</sequence>
<feature type="transmembrane region" description="Helical" evidence="3">
    <location>
        <begin position="6"/>
        <end position="27"/>
    </location>
</feature>
<evidence type="ECO:0000313" key="5">
    <source>
        <dbReference type="Proteomes" id="UP000053825"/>
    </source>
</evidence>
<keyword evidence="3" id="KW-0812">Transmembrane</keyword>
<feature type="region of interest" description="Disordered" evidence="2">
    <location>
        <begin position="92"/>
        <end position="116"/>
    </location>
</feature>
<feature type="compositionally biased region" description="Gly residues" evidence="2">
    <location>
        <begin position="421"/>
        <end position="433"/>
    </location>
</feature>
<dbReference type="PROSITE" id="PS51155">
    <property type="entry name" value="CHIT_BIND_RR_2"/>
    <property type="match status" value="1"/>
</dbReference>
<dbReference type="InterPro" id="IPR036291">
    <property type="entry name" value="NAD(P)-bd_dom_sf"/>
</dbReference>
<dbReference type="InterPro" id="IPR000618">
    <property type="entry name" value="Insect_cuticle"/>
</dbReference>
<dbReference type="SUPFAM" id="SSF51735">
    <property type="entry name" value="NAD(P)-binding Rossmann-fold domains"/>
    <property type="match status" value="1"/>
</dbReference>
<dbReference type="Pfam" id="PF00106">
    <property type="entry name" value="adh_short"/>
    <property type="match status" value="1"/>
</dbReference>
<dbReference type="GO" id="GO:0016491">
    <property type="term" value="F:oxidoreductase activity"/>
    <property type="evidence" value="ECO:0007669"/>
    <property type="project" value="TreeGrafter"/>
</dbReference>
<evidence type="ECO:0000313" key="4">
    <source>
        <dbReference type="EMBL" id="KOC67857.1"/>
    </source>
</evidence>
<evidence type="ECO:0000256" key="1">
    <source>
        <dbReference type="PROSITE-ProRule" id="PRU00497"/>
    </source>
</evidence>
<dbReference type="OrthoDB" id="9876299at2759"/>
<dbReference type="PANTHER" id="PTHR43313:SF36">
    <property type="entry name" value="D-BETA-HYDROXYBUTYRATE DEHYDROGENASE, MITOCHONDRIAL"/>
    <property type="match status" value="1"/>
</dbReference>
<keyword evidence="3" id="KW-0472">Membrane</keyword>
<accession>A0A0L7RAF0</accession>
<keyword evidence="5" id="KW-1185">Reference proteome</keyword>
<evidence type="ECO:0000256" key="2">
    <source>
        <dbReference type="SAM" id="MobiDB-lite"/>
    </source>
</evidence>
<reference evidence="4 5" key="1">
    <citation type="submission" date="2015-07" db="EMBL/GenBank/DDBJ databases">
        <title>The genome of Habropoda laboriosa.</title>
        <authorList>
            <person name="Pan H."/>
            <person name="Kapheim K."/>
        </authorList>
    </citation>
    <scope>NUCLEOTIDE SEQUENCE [LARGE SCALE GENOMIC DNA]</scope>
    <source>
        <strain evidence="4">0110345459</strain>
    </source>
</reference>
<dbReference type="GO" id="GO:0042302">
    <property type="term" value="F:structural constituent of cuticle"/>
    <property type="evidence" value="ECO:0007669"/>
    <property type="project" value="UniProtKB-UniRule"/>
</dbReference>
<dbReference type="GO" id="GO:0008202">
    <property type="term" value="P:steroid metabolic process"/>
    <property type="evidence" value="ECO:0007669"/>
    <property type="project" value="TreeGrafter"/>
</dbReference>
<dbReference type="PANTHER" id="PTHR43313">
    <property type="entry name" value="SHORT-CHAIN DEHYDROGENASE/REDUCTASE FAMILY 9C"/>
    <property type="match status" value="1"/>
</dbReference>
<keyword evidence="1" id="KW-0193">Cuticle</keyword>
<evidence type="ECO:0000256" key="3">
    <source>
        <dbReference type="SAM" id="Phobius"/>
    </source>
</evidence>
<dbReference type="STRING" id="597456.A0A0L7RAF0"/>
<proteinExistence type="predicted"/>